<dbReference type="InterPro" id="IPR044925">
    <property type="entry name" value="His-Me_finger_sf"/>
</dbReference>
<evidence type="ECO:0000313" key="1">
    <source>
        <dbReference type="EMBL" id="CAB4121677.1"/>
    </source>
</evidence>
<reference evidence="1" key="1">
    <citation type="submission" date="2020-04" db="EMBL/GenBank/DDBJ databases">
        <authorList>
            <person name="Chiriac C."/>
            <person name="Salcher M."/>
            <person name="Ghai R."/>
            <person name="Kavagutti S V."/>
        </authorList>
    </citation>
    <scope>NUCLEOTIDE SEQUENCE</scope>
</reference>
<sequence length="164" mass="18771">MKRKTFEDVWELIEVGDPNECWEWQGCKNNTGYGSITISQKTYSAHRIAYALTFPNTIDFRAPKDKSLKQFILHKCDNRLCCNTNHMVLGNYADNNKDAANKGRSKSVKGAKHKNAKLTQDQAEQVRLIHKTGLTYVEIGKMFNIHANNISRIVKFRGYAESMV</sequence>
<dbReference type="GO" id="GO:0004519">
    <property type="term" value="F:endonuclease activity"/>
    <property type="evidence" value="ECO:0007669"/>
    <property type="project" value="InterPro"/>
</dbReference>
<proteinExistence type="predicted"/>
<dbReference type="SUPFAM" id="SSF54060">
    <property type="entry name" value="His-Me finger endonucleases"/>
    <property type="match status" value="1"/>
</dbReference>
<name>A0A6J5KL90_9CAUD</name>
<dbReference type="EMBL" id="LR796148">
    <property type="protein sequence ID" value="CAB4121677.1"/>
    <property type="molecule type" value="Genomic_DNA"/>
</dbReference>
<organism evidence="1">
    <name type="scientific">uncultured Caudovirales phage</name>
    <dbReference type="NCBI Taxonomy" id="2100421"/>
    <lineage>
        <taxon>Viruses</taxon>
        <taxon>Duplodnaviria</taxon>
        <taxon>Heunggongvirae</taxon>
        <taxon>Uroviricota</taxon>
        <taxon>Caudoviricetes</taxon>
        <taxon>Peduoviridae</taxon>
        <taxon>Maltschvirus</taxon>
        <taxon>Maltschvirus maltsch</taxon>
    </lineage>
</organism>
<dbReference type="Gene3D" id="3.90.75.10">
    <property type="entry name" value="Homing Intron 3 (I-ppo) Encoded Endonuclease, Chain A"/>
    <property type="match status" value="1"/>
</dbReference>
<evidence type="ECO:0008006" key="2">
    <source>
        <dbReference type="Google" id="ProtNLM"/>
    </source>
</evidence>
<dbReference type="InterPro" id="IPR044930">
    <property type="entry name" value="Homing_endonuclease_His-Me"/>
</dbReference>
<protein>
    <recommendedName>
        <fullName evidence="2">HNH nuclease</fullName>
    </recommendedName>
</protein>
<gene>
    <name evidence="1" type="ORF">UFOVP21_27</name>
</gene>
<accession>A0A6J5KL90</accession>